<organism evidence="2 3">
    <name type="scientific">Cyclobacterium xiamenense</name>
    <dbReference type="NCBI Taxonomy" id="1297121"/>
    <lineage>
        <taxon>Bacteria</taxon>
        <taxon>Pseudomonadati</taxon>
        <taxon>Bacteroidota</taxon>
        <taxon>Cytophagia</taxon>
        <taxon>Cytophagales</taxon>
        <taxon>Cyclobacteriaceae</taxon>
        <taxon>Cyclobacterium</taxon>
    </lineage>
</organism>
<reference evidence="3" key="1">
    <citation type="submission" date="2016-10" db="EMBL/GenBank/DDBJ databases">
        <authorList>
            <person name="Varghese N."/>
            <person name="Submissions S."/>
        </authorList>
    </citation>
    <scope>NUCLEOTIDE SEQUENCE [LARGE SCALE GENOMIC DNA]</scope>
    <source>
        <strain evidence="3">IBRC-M 10761</strain>
    </source>
</reference>
<sequence>MDAALYIRPMGLEDLDRAMALKNAEGWNQTRKDWQFFLDQNPALCQVAVVNGKTVGTVTAIAYQNRLAWIGMMLVDREHRRKGISRKLMHELLNRLSGMETIKLDATPEGQLVYESMGFIKEYTLWRYVRNPGVSEQSGEIPADVFPLSRDELPLLTNLDAAVFGAKREHLLRYLLDEFPGGAWMRKQDRRINGMVICRHGSRYIQLGPLVAETDADAKCLVRTALRRFSDRPLVLDVAADKNEFRRWLEAQGFEQRRPLIRMYYRRNTHAGVPDKYYLIAGPELG</sequence>
<dbReference type="OrthoDB" id="1096234at2"/>
<feature type="domain" description="N-acetyltransferase" evidence="1">
    <location>
        <begin position="5"/>
        <end position="144"/>
    </location>
</feature>
<dbReference type="Pfam" id="PF18014">
    <property type="entry name" value="Acetyltransf_18"/>
    <property type="match status" value="1"/>
</dbReference>
<proteinExistence type="predicted"/>
<dbReference type="PROSITE" id="PS51186">
    <property type="entry name" value="GNAT"/>
    <property type="match status" value="1"/>
</dbReference>
<accession>A0A1H6YN62</accession>
<evidence type="ECO:0000313" key="2">
    <source>
        <dbReference type="EMBL" id="SEJ41284.1"/>
    </source>
</evidence>
<dbReference type="InterPro" id="IPR041496">
    <property type="entry name" value="YitH/HolE_GNAT"/>
</dbReference>
<dbReference type="AlphaFoldDB" id="A0A1H6YN62"/>
<dbReference type="GO" id="GO:0016747">
    <property type="term" value="F:acyltransferase activity, transferring groups other than amino-acyl groups"/>
    <property type="evidence" value="ECO:0007669"/>
    <property type="project" value="InterPro"/>
</dbReference>
<evidence type="ECO:0000259" key="1">
    <source>
        <dbReference type="PROSITE" id="PS51186"/>
    </source>
</evidence>
<dbReference type="PANTHER" id="PTHR47237:SF2">
    <property type="entry name" value="BLL4206 PROTEIN"/>
    <property type="match status" value="1"/>
</dbReference>
<keyword evidence="2" id="KW-0689">Ribosomal protein</keyword>
<dbReference type="EMBL" id="FNZH01000003">
    <property type="protein sequence ID" value="SEJ41284.1"/>
    <property type="molecule type" value="Genomic_DNA"/>
</dbReference>
<dbReference type="RefSeq" id="WP_092174697.1">
    <property type="nucleotide sequence ID" value="NZ_FNZH01000003.1"/>
</dbReference>
<keyword evidence="2" id="KW-0687">Ribonucleoprotein</keyword>
<dbReference type="Gene3D" id="3.40.630.90">
    <property type="match status" value="1"/>
</dbReference>
<protein>
    <submittedName>
        <fullName evidence="2">Ribosomal protein S18 acetylase RimI</fullName>
    </submittedName>
</protein>
<dbReference type="InterPro" id="IPR052729">
    <property type="entry name" value="Acyl/Acetyltrans_Enzymes"/>
</dbReference>
<dbReference type="InterPro" id="IPR000182">
    <property type="entry name" value="GNAT_dom"/>
</dbReference>
<dbReference type="Pfam" id="PF13673">
    <property type="entry name" value="Acetyltransf_10"/>
    <property type="match status" value="1"/>
</dbReference>
<dbReference type="CDD" id="cd04301">
    <property type="entry name" value="NAT_SF"/>
    <property type="match status" value="1"/>
</dbReference>
<gene>
    <name evidence="2" type="ORF">SAMN05192553_103761</name>
</gene>
<dbReference type="InterPro" id="IPR016181">
    <property type="entry name" value="Acyl_CoA_acyltransferase"/>
</dbReference>
<dbReference type="GO" id="GO:0005840">
    <property type="term" value="C:ribosome"/>
    <property type="evidence" value="ECO:0007669"/>
    <property type="project" value="UniProtKB-KW"/>
</dbReference>
<name>A0A1H6YN62_9BACT</name>
<dbReference type="Gene3D" id="3.40.630.30">
    <property type="match status" value="1"/>
</dbReference>
<dbReference type="STRING" id="1416801.SAMN05192553_103761"/>
<dbReference type="PANTHER" id="PTHR47237">
    <property type="entry name" value="SLL0310 PROTEIN"/>
    <property type="match status" value="1"/>
</dbReference>
<evidence type="ECO:0000313" key="3">
    <source>
        <dbReference type="Proteomes" id="UP000199403"/>
    </source>
</evidence>
<dbReference type="SUPFAM" id="SSF55729">
    <property type="entry name" value="Acyl-CoA N-acyltransferases (Nat)"/>
    <property type="match status" value="1"/>
</dbReference>
<keyword evidence="3" id="KW-1185">Reference proteome</keyword>
<dbReference type="Proteomes" id="UP000199403">
    <property type="component" value="Unassembled WGS sequence"/>
</dbReference>